<feature type="signal peptide" evidence="1">
    <location>
        <begin position="1"/>
        <end position="25"/>
    </location>
</feature>
<dbReference type="KEGG" id="dmt:DESME_05630"/>
<dbReference type="STRING" id="871968.DESME_05630"/>
<evidence type="ECO:0000313" key="3">
    <source>
        <dbReference type="Proteomes" id="UP000010847"/>
    </source>
</evidence>
<evidence type="ECO:0000313" key="2">
    <source>
        <dbReference type="EMBL" id="AHF06592.1"/>
    </source>
</evidence>
<protein>
    <recommendedName>
        <fullName evidence="4">DUF2680 domain-containing protein</fullName>
    </recommendedName>
</protein>
<evidence type="ECO:0008006" key="4">
    <source>
        <dbReference type="Google" id="ProtNLM"/>
    </source>
</evidence>
<sequence length="165" mass="16765">MKNLKKLLVVVTTLGVLGTAGSVYAATLKTPAEITAGVTGQTVETVTEQRSTTGKTYGTIAEEAGKLDEFQTQMLEQRKAVLDEQVAAGDITQAQADEIYNNIKNNQATCYGQGMGGRGYGMGGGYGMGRGAGNGAGFGRGGACGLGATQSTTNATPSTTQGALN</sequence>
<dbReference type="RefSeq" id="WP_006717854.1">
    <property type="nucleotide sequence ID" value="NZ_CP007032.1"/>
</dbReference>
<gene>
    <name evidence="2" type="ORF">DESME_05630</name>
</gene>
<feature type="chain" id="PRO_5004788423" description="DUF2680 domain-containing protein" evidence="1">
    <location>
        <begin position="26"/>
        <end position="165"/>
    </location>
</feature>
<name>W0E739_9FIRM</name>
<proteinExistence type="predicted"/>
<dbReference type="InterPro" id="IPR024485">
    <property type="entry name" value="DUF2680"/>
</dbReference>
<reference evidence="2 3" key="1">
    <citation type="submission" date="2013-12" db="EMBL/GenBank/DDBJ databases">
        <authorList>
            <consortium name="DOE Joint Genome Institute"/>
            <person name="Smidt H."/>
            <person name="Huntemann M."/>
            <person name="Han J."/>
            <person name="Chen A."/>
            <person name="Kyrpides N."/>
            <person name="Mavromatis K."/>
            <person name="Markowitz V."/>
            <person name="Palaniappan K."/>
            <person name="Ivanova N."/>
            <person name="Schaumberg A."/>
            <person name="Pati A."/>
            <person name="Liolios K."/>
            <person name="Nordberg H.P."/>
            <person name="Cantor M.N."/>
            <person name="Hua S.X."/>
            <person name="Woyke T."/>
        </authorList>
    </citation>
    <scope>NUCLEOTIDE SEQUENCE [LARGE SCALE GENOMIC DNA]</scope>
    <source>
        <strain evidence="3">DSM 15288</strain>
    </source>
</reference>
<dbReference type="eggNOG" id="ENOG50318K1">
    <property type="taxonomic scope" value="Bacteria"/>
</dbReference>
<dbReference type="EMBL" id="CP007032">
    <property type="protein sequence ID" value="AHF06592.1"/>
    <property type="molecule type" value="Genomic_DNA"/>
</dbReference>
<keyword evidence="3" id="KW-1185">Reference proteome</keyword>
<dbReference type="Proteomes" id="UP000010847">
    <property type="component" value="Chromosome"/>
</dbReference>
<dbReference type="Pfam" id="PF10925">
    <property type="entry name" value="DUF2680"/>
    <property type="match status" value="1"/>
</dbReference>
<accession>W0E739</accession>
<keyword evidence="1" id="KW-0732">Signal</keyword>
<dbReference type="AlphaFoldDB" id="W0E739"/>
<organism evidence="2 3">
    <name type="scientific">Desulfitobacterium metallireducens DSM 15288</name>
    <dbReference type="NCBI Taxonomy" id="871968"/>
    <lineage>
        <taxon>Bacteria</taxon>
        <taxon>Bacillati</taxon>
        <taxon>Bacillota</taxon>
        <taxon>Clostridia</taxon>
        <taxon>Eubacteriales</taxon>
        <taxon>Desulfitobacteriaceae</taxon>
        <taxon>Desulfitobacterium</taxon>
    </lineage>
</organism>
<evidence type="ECO:0000256" key="1">
    <source>
        <dbReference type="SAM" id="SignalP"/>
    </source>
</evidence>
<dbReference type="OrthoDB" id="1809211at2"/>
<dbReference type="HOGENOM" id="CLU_115755_0_0_9"/>